<dbReference type="WBParaSite" id="OFLC_0001178401-mRNA-1">
    <property type="protein sequence ID" value="OFLC_0001178401-mRNA-1"/>
    <property type="gene ID" value="OFLC_0001178401"/>
</dbReference>
<gene>
    <name evidence="1" type="ORF">OFLC_LOCUS11778</name>
</gene>
<evidence type="ECO:0000313" key="3">
    <source>
        <dbReference type="WBParaSite" id="OFLC_0001178401-mRNA-1"/>
    </source>
</evidence>
<dbReference type="AlphaFoldDB" id="A0A183HWC2"/>
<reference evidence="3" key="1">
    <citation type="submission" date="2016-06" db="UniProtKB">
        <authorList>
            <consortium name="WormBaseParasite"/>
        </authorList>
    </citation>
    <scope>IDENTIFICATION</scope>
</reference>
<name>A0A183HWC2_9BILA</name>
<organism evidence="3">
    <name type="scientific">Onchocerca flexuosa</name>
    <dbReference type="NCBI Taxonomy" id="387005"/>
    <lineage>
        <taxon>Eukaryota</taxon>
        <taxon>Metazoa</taxon>
        <taxon>Ecdysozoa</taxon>
        <taxon>Nematoda</taxon>
        <taxon>Chromadorea</taxon>
        <taxon>Rhabditida</taxon>
        <taxon>Spirurina</taxon>
        <taxon>Spiruromorpha</taxon>
        <taxon>Filarioidea</taxon>
        <taxon>Onchocercidae</taxon>
        <taxon>Onchocerca</taxon>
    </lineage>
</organism>
<sequence length="52" mass="4990">MLTFPGGAAIGSVPQMPGAYAAAVPGGPYGGTSPATNAYGTSMYPSSGSYAM</sequence>
<reference evidence="1 2" key="2">
    <citation type="submission" date="2018-11" db="EMBL/GenBank/DDBJ databases">
        <authorList>
            <consortium name="Pathogen Informatics"/>
        </authorList>
    </citation>
    <scope>NUCLEOTIDE SEQUENCE [LARGE SCALE GENOMIC DNA]</scope>
</reference>
<dbReference type="STRING" id="387005.A0A183HWC2"/>
<proteinExistence type="predicted"/>
<accession>A0A183HWC2</accession>
<dbReference type="EMBL" id="UZAJ01017488">
    <property type="protein sequence ID" value="VDO79177.1"/>
    <property type="molecule type" value="Genomic_DNA"/>
</dbReference>
<evidence type="ECO:0000313" key="1">
    <source>
        <dbReference type="EMBL" id="VDO79177.1"/>
    </source>
</evidence>
<keyword evidence="2" id="KW-1185">Reference proteome</keyword>
<evidence type="ECO:0000313" key="2">
    <source>
        <dbReference type="Proteomes" id="UP000267606"/>
    </source>
</evidence>
<dbReference type="Proteomes" id="UP000267606">
    <property type="component" value="Unassembled WGS sequence"/>
</dbReference>
<protein>
    <submittedName>
        <fullName evidence="3">RNA-binding protein 24-B</fullName>
    </submittedName>
</protein>